<evidence type="ECO:0000256" key="1">
    <source>
        <dbReference type="SAM" id="MobiDB-lite"/>
    </source>
</evidence>
<dbReference type="EMBL" id="JARQZJ010000122">
    <property type="protein sequence ID" value="KAK9888996.1"/>
    <property type="molecule type" value="Genomic_DNA"/>
</dbReference>
<name>A0AAW1V7L8_9CUCU</name>
<dbReference type="Proteomes" id="UP001431783">
    <property type="component" value="Unassembled WGS sequence"/>
</dbReference>
<evidence type="ECO:0000313" key="2">
    <source>
        <dbReference type="EMBL" id="KAK9888996.1"/>
    </source>
</evidence>
<accession>A0AAW1V7L8</accession>
<organism evidence="2 3">
    <name type="scientific">Henosepilachna vigintioctopunctata</name>
    <dbReference type="NCBI Taxonomy" id="420089"/>
    <lineage>
        <taxon>Eukaryota</taxon>
        <taxon>Metazoa</taxon>
        <taxon>Ecdysozoa</taxon>
        <taxon>Arthropoda</taxon>
        <taxon>Hexapoda</taxon>
        <taxon>Insecta</taxon>
        <taxon>Pterygota</taxon>
        <taxon>Neoptera</taxon>
        <taxon>Endopterygota</taxon>
        <taxon>Coleoptera</taxon>
        <taxon>Polyphaga</taxon>
        <taxon>Cucujiformia</taxon>
        <taxon>Coccinelloidea</taxon>
        <taxon>Coccinellidae</taxon>
        <taxon>Epilachninae</taxon>
        <taxon>Epilachnini</taxon>
        <taxon>Henosepilachna</taxon>
    </lineage>
</organism>
<feature type="region of interest" description="Disordered" evidence="1">
    <location>
        <begin position="1"/>
        <end position="23"/>
    </location>
</feature>
<reference evidence="2 3" key="1">
    <citation type="submission" date="2023-03" db="EMBL/GenBank/DDBJ databases">
        <title>Genome insight into feeding habits of ladybird beetles.</title>
        <authorList>
            <person name="Li H.-S."/>
            <person name="Huang Y.-H."/>
            <person name="Pang H."/>
        </authorList>
    </citation>
    <scope>NUCLEOTIDE SEQUENCE [LARGE SCALE GENOMIC DNA]</scope>
    <source>
        <strain evidence="2">SYSU_2023b</strain>
        <tissue evidence="2">Whole body</tissue>
    </source>
</reference>
<comment type="caution">
    <text evidence="2">The sequence shown here is derived from an EMBL/GenBank/DDBJ whole genome shotgun (WGS) entry which is preliminary data.</text>
</comment>
<feature type="compositionally biased region" description="Polar residues" evidence="1">
    <location>
        <begin position="1"/>
        <end position="21"/>
    </location>
</feature>
<evidence type="ECO:0000313" key="3">
    <source>
        <dbReference type="Proteomes" id="UP001431783"/>
    </source>
</evidence>
<dbReference type="AlphaFoldDB" id="A0AAW1V7L8"/>
<sequence length="139" mass="15564">MNHSTSDNMMSTSEYRGASNSDKSKKFSQVLKNSQFPKKDPAIILNHINELNKVDYVRAIADIVEAKNIIAISKISNNRICVYLSSSELVDKIIANDTIQIQGNEVGVRRLVTPAKRIILSNVNLCIPHDILETEIQKI</sequence>
<protein>
    <submittedName>
        <fullName evidence="2">Uncharacterized protein</fullName>
    </submittedName>
</protein>
<keyword evidence="3" id="KW-1185">Reference proteome</keyword>
<proteinExistence type="predicted"/>
<gene>
    <name evidence="2" type="ORF">WA026_004280</name>
</gene>